<proteinExistence type="predicted"/>
<accession>A0A1J1I741</accession>
<evidence type="ECO:0000313" key="1">
    <source>
        <dbReference type="EMBL" id="CRK94766.1"/>
    </source>
</evidence>
<dbReference type="Proteomes" id="UP000183832">
    <property type="component" value="Unassembled WGS sequence"/>
</dbReference>
<keyword evidence="2" id="KW-1185">Reference proteome</keyword>
<sequence>MYACMNKTEWKVLIMREARQNMHLVFGLVVKTYGKALPALIGKFSLWKVFAKRSAQPNDVTQNKHLKHK</sequence>
<evidence type="ECO:0000313" key="2">
    <source>
        <dbReference type="Proteomes" id="UP000183832"/>
    </source>
</evidence>
<organism evidence="1 2">
    <name type="scientific">Clunio marinus</name>
    <dbReference type="NCBI Taxonomy" id="568069"/>
    <lineage>
        <taxon>Eukaryota</taxon>
        <taxon>Metazoa</taxon>
        <taxon>Ecdysozoa</taxon>
        <taxon>Arthropoda</taxon>
        <taxon>Hexapoda</taxon>
        <taxon>Insecta</taxon>
        <taxon>Pterygota</taxon>
        <taxon>Neoptera</taxon>
        <taxon>Endopterygota</taxon>
        <taxon>Diptera</taxon>
        <taxon>Nematocera</taxon>
        <taxon>Chironomoidea</taxon>
        <taxon>Chironomidae</taxon>
        <taxon>Clunio</taxon>
    </lineage>
</organism>
<reference evidence="1 2" key="1">
    <citation type="submission" date="2015-04" db="EMBL/GenBank/DDBJ databases">
        <authorList>
            <person name="Syromyatnikov M.Y."/>
            <person name="Popov V.N."/>
        </authorList>
    </citation>
    <scope>NUCLEOTIDE SEQUENCE [LARGE SCALE GENOMIC DNA]</scope>
</reference>
<gene>
    <name evidence="1" type="ORF">CLUMA_CG008260</name>
</gene>
<name>A0A1J1I741_9DIPT</name>
<protein>
    <submittedName>
        <fullName evidence="1">CLUMA_CG008260, isoform A</fullName>
    </submittedName>
</protein>
<dbReference type="EMBL" id="CVRI01000040">
    <property type="protein sequence ID" value="CRK94766.1"/>
    <property type="molecule type" value="Genomic_DNA"/>
</dbReference>
<dbReference type="AlphaFoldDB" id="A0A1J1I741"/>